<proteinExistence type="predicted"/>
<protein>
    <submittedName>
        <fullName evidence="6">Uncharacterized protein</fullName>
    </submittedName>
</protein>
<evidence type="ECO:0000313" key="5">
    <source>
        <dbReference type="CGD" id="CAL0000164492"/>
    </source>
</evidence>
<feature type="domain" description="MHD2" evidence="4">
    <location>
        <begin position="1010"/>
        <end position="1154"/>
    </location>
</feature>
<dbReference type="InterPro" id="IPR035892">
    <property type="entry name" value="C2_domain_sf"/>
</dbReference>
<dbReference type="CGD" id="CAL0000164492">
    <property type="gene designation" value="Cd36_00870"/>
</dbReference>
<dbReference type="InterPro" id="IPR014770">
    <property type="entry name" value="Munc13_1"/>
</dbReference>
<feature type="domain" description="C2" evidence="2">
    <location>
        <begin position="811"/>
        <end position="933"/>
    </location>
</feature>
<dbReference type="SMART" id="SM00239">
    <property type="entry name" value="C2"/>
    <property type="match status" value="1"/>
</dbReference>
<dbReference type="RefSeq" id="XP_002416764.1">
    <property type="nucleotide sequence ID" value="XM_002416719.1"/>
</dbReference>
<accession>B9W6P3</accession>
<dbReference type="Gene3D" id="1.20.58.1100">
    <property type="match status" value="1"/>
</dbReference>
<dbReference type="Pfam" id="PF00168">
    <property type="entry name" value="C2"/>
    <property type="match status" value="1"/>
</dbReference>
<feature type="compositionally biased region" description="Low complexity" evidence="1">
    <location>
        <begin position="1"/>
        <end position="11"/>
    </location>
</feature>
<name>B9W6P3_CANDC</name>
<evidence type="ECO:0000259" key="3">
    <source>
        <dbReference type="PROSITE" id="PS51258"/>
    </source>
</evidence>
<dbReference type="GeneID" id="8044296"/>
<evidence type="ECO:0000313" key="6">
    <source>
        <dbReference type="EMBL" id="CAX44348.1"/>
    </source>
</evidence>
<sequence>MKSRNSPSVDSPRSRRVVSMASTSTIQITHLGPEPASKEELYKYVLKVILLEYSNEARFRTPILESIKQTSRPNSNRSSMVFDQKIPQYALKNLKTQLQLIMTNKKQVEENFRRSLLRIYGEVLDPNSENEVRKIDFLIPKFAAFANQELKKVSQMNDDEITDTVFEQTRQFVDFLIEIVTAKKDYDPGLISQLKARKDSFQTSNAKLQPESSQNVKYPTKSYRISDMNKSFLDLLKKIFDVDDTKLQQDVFKYKDIALAKPLHNDVQELAKIEVNLNNFTSDSSLQQWKERQENIRSQVINRYKIPSDLTLLPIPPTPSDEDYYVLPKNGESRMYFSTLVKCIVNSRNQMEFSDPNEPFFEKTELDLINICARVWHIDYPTRAVLLYSAAQSAQALVDFPLDTGSKKSTPVNIIASEKLFQLCKQMVEDGSLDWDEKTIWSIEDQNEWVNDLSESYSQVFTALKENLQLVFNETVKPKFGPYLQFLCDHIESDALFPLMEETNLPKKWEKRLTKSLMKVAGGRYGEYLASLPRNGSVNVIHIINVCDSLISDIKKLQKRYKNPLLGFLNVARTVASITTGMFASDAEATLNYIQTILQNNDERIPYADALEVYQLLNEIRDIHNQVTPAGSVFKFDLEKFFYPYLEAWVNESNEKIHGIVNEALKKDNYEPIDLDEDEKRSSHTILDIFAIIKQYVMTIKKQNWNDENQINNVYTMLLKSISNGALFYSDQVSKRIIQELQPPTPEPTEDEPPETKKNWLYEVKNVVSNIQNFKRPEPEVVYNFEATTCVALNNLSAMMNQLTKLEDWIDVETLSATSSSPKQYLSHVFSIRIVHGENLRASKDAMWGKINPYVAVVDLNGKRLLTRTRTIDHNPDPEWDEEFEITIPPEQPSLDISVVVWDDRFGQHQLCGKAFLELNPRRFSTSGIPEEITLDLDFQGKVILEVAVESEILDAKFVMGRAFRALMRAQERSIKLIVEKFSGFIQSCFSRANLKSVCAKGQPSREEFEESIKNLCDYLNMNLSILKEFLMNEIFMKTMVATWKNVVSAADELMLPKLSKAKINTESGGTSWQSVSSKLATVSLSSIGILGIDGPLSINEIETVLGWLNFLCTFFHHEGNGPPMEDLKTDQYQSLLLVPALYDQTDEYLIEEVERLSTAYVQMLNNRNNADLAFHTEHNGNGGNSIKNEKRMNRTGSLLRNNTINANATAKARKQAAKEMKEAKSDPIASKTSKEDIILRILIARGKRNYVCQRLNQRAKLAYSMATERMARAAAERRFT</sequence>
<organism evidence="6 7">
    <name type="scientific">Candida dubliniensis (strain CD36 / ATCC MYA-646 / CBS 7987 / NCPF 3949 / NRRL Y-17841)</name>
    <name type="common">Yeast</name>
    <dbReference type="NCBI Taxonomy" id="573826"/>
    <lineage>
        <taxon>Eukaryota</taxon>
        <taxon>Fungi</taxon>
        <taxon>Dikarya</taxon>
        <taxon>Ascomycota</taxon>
        <taxon>Saccharomycotina</taxon>
        <taxon>Pichiomycetes</taxon>
        <taxon>Debaryomycetaceae</taxon>
        <taxon>Candida/Lodderomyces clade</taxon>
        <taxon>Candida</taxon>
    </lineage>
</organism>
<evidence type="ECO:0000259" key="2">
    <source>
        <dbReference type="PROSITE" id="PS50004"/>
    </source>
</evidence>
<dbReference type="InterPro" id="IPR000008">
    <property type="entry name" value="C2_dom"/>
</dbReference>
<dbReference type="KEGG" id="cdu:CD36_00870"/>
<dbReference type="InterPro" id="IPR052811">
    <property type="entry name" value="Glucose_resp_signaling"/>
</dbReference>
<feature type="domain" description="MHD1" evidence="3">
    <location>
        <begin position="611"/>
        <end position="733"/>
    </location>
</feature>
<gene>
    <name evidence="5" type="ordered locus">Cd36_00870</name>
    <name evidence="6" type="ORF">CD36_00870</name>
</gene>
<dbReference type="OrthoDB" id="2015333at2759"/>
<dbReference type="SUPFAM" id="SSF49562">
    <property type="entry name" value="C2 domain (Calcium/lipid-binding domain, CaLB)"/>
    <property type="match status" value="1"/>
</dbReference>
<dbReference type="Proteomes" id="UP000002605">
    <property type="component" value="Chromosome 1"/>
</dbReference>
<keyword evidence="7" id="KW-1185">Reference proteome</keyword>
<dbReference type="PROSITE" id="PS50004">
    <property type="entry name" value="C2"/>
    <property type="match status" value="1"/>
</dbReference>
<dbReference type="EMBL" id="FM992688">
    <property type="protein sequence ID" value="CAX44348.1"/>
    <property type="molecule type" value="Genomic_DNA"/>
</dbReference>
<feature type="region of interest" description="Disordered" evidence="1">
    <location>
        <begin position="1"/>
        <end position="21"/>
    </location>
</feature>
<evidence type="ECO:0000256" key="1">
    <source>
        <dbReference type="SAM" id="MobiDB-lite"/>
    </source>
</evidence>
<dbReference type="PROSITE" id="PS51259">
    <property type="entry name" value="MHD2"/>
    <property type="match status" value="1"/>
</dbReference>
<dbReference type="VEuPathDB" id="FungiDB:CD36_00870"/>
<dbReference type="PROSITE" id="PS51258">
    <property type="entry name" value="MHD1"/>
    <property type="match status" value="1"/>
</dbReference>
<dbReference type="eggNOG" id="ENOG502QQWJ">
    <property type="taxonomic scope" value="Eukaryota"/>
</dbReference>
<dbReference type="HOGENOM" id="CLU_003023_1_0_1"/>
<dbReference type="InterPro" id="IPR014772">
    <property type="entry name" value="Munc13_dom-2"/>
</dbReference>
<dbReference type="PANTHER" id="PTHR47263">
    <property type="entry name" value="ADENYLATE CYCLASE ACTIVATION PROTEIN GIT1"/>
    <property type="match status" value="1"/>
</dbReference>
<dbReference type="Gene3D" id="2.60.40.150">
    <property type="entry name" value="C2 domain"/>
    <property type="match status" value="1"/>
</dbReference>
<evidence type="ECO:0000313" key="7">
    <source>
        <dbReference type="Proteomes" id="UP000002605"/>
    </source>
</evidence>
<dbReference type="CDD" id="cd04043">
    <property type="entry name" value="C2_Munc13_fungal"/>
    <property type="match status" value="1"/>
</dbReference>
<dbReference type="PANTHER" id="PTHR47263:SF1">
    <property type="entry name" value="C2 DOMAIN PROTEIN (AFU_ORTHOLOGUE AFUA_7G02350)"/>
    <property type="match status" value="1"/>
</dbReference>
<evidence type="ECO:0000259" key="4">
    <source>
        <dbReference type="PROSITE" id="PS51259"/>
    </source>
</evidence>
<reference evidence="6 7" key="1">
    <citation type="journal article" date="2009" name="Genome Res.">
        <title>Comparative genomics of the fungal pathogens Candida dubliniensis and Candida albicans.</title>
        <authorList>
            <person name="Jackson A.P."/>
            <person name="Gamble J.A."/>
            <person name="Yeomans T."/>
            <person name="Moran G.P."/>
            <person name="Saunders D."/>
            <person name="Harris D."/>
            <person name="Aslett M."/>
            <person name="Barrell J.F."/>
            <person name="Butler G."/>
            <person name="Citiulo F."/>
            <person name="Coleman D.C."/>
            <person name="de Groot P.W.J."/>
            <person name="Goodwin T.J."/>
            <person name="Quail M.A."/>
            <person name="McQuillan J."/>
            <person name="Munro C.A."/>
            <person name="Pain A."/>
            <person name="Poulter R.T."/>
            <person name="Rajandream M.A."/>
            <person name="Renauld H."/>
            <person name="Spiering M.J."/>
            <person name="Tivey A."/>
            <person name="Gow N.A.R."/>
            <person name="Barrell B."/>
            <person name="Sullivan D.J."/>
            <person name="Berriman M."/>
        </authorList>
    </citation>
    <scope>NUCLEOTIDE SEQUENCE [LARGE SCALE GENOMIC DNA]</scope>
    <source>
        <strain evidence="7">CD36 / ATCC MYA-646 / CBS 7987 / NCPF 3949 / NRRL Y-17841</strain>
    </source>
</reference>
<dbReference type="Gene3D" id="1.10.357.50">
    <property type="match status" value="1"/>
</dbReference>